<dbReference type="SUPFAM" id="SSF53822">
    <property type="entry name" value="Periplasmic binding protein-like I"/>
    <property type="match status" value="1"/>
</dbReference>
<evidence type="ECO:0000256" key="2">
    <source>
        <dbReference type="ARBA" id="ARBA00007639"/>
    </source>
</evidence>
<dbReference type="InterPro" id="IPR028082">
    <property type="entry name" value="Peripla_BP_I"/>
</dbReference>
<dbReference type="AlphaFoldDB" id="A0A386WPS2"/>
<comment type="similarity">
    <text evidence="2">Belongs to the bacterial solute-binding protein 2 family.</text>
</comment>
<dbReference type="PANTHER" id="PTHR46847:SF1">
    <property type="entry name" value="D-ALLOSE-BINDING PERIPLASMIC PROTEIN-RELATED"/>
    <property type="match status" value="1"/>
</dbReference>
<comment type="subcellular location">
    <subcellularLocation>
        <location evidence="1">Cell envelope</location>
    </subcellularLocation>
</comment>
<proteinExistence type="inferred from homology"/>
<gene>
    <name evidence="6" type="ORF">CSH63_21745</name>
</gene>
<dbReference type="PANTHER" id="PTHR46847">
    <property type="entry name" value="D-ALLOSE-BINDING PERIPLASMIC PROTEIN-RELATED"/>
    <property type="match status" value="1"/>
</dbReference>
<organism evidence="6 7">
    <name type="scientific">Micromonospora tulbaghiae</name>
    <dbReference type="NCBI Taxonomy" id="479978"/>
    <lineage>
        <taxon>Bacteria</taxon>
        <taxon>Bacillati</taxon>
        <taxon>Actinomycetota</taxon>
        <taxon>Actinomycetes</taxon>
        <taxon>Micromonosporales</taxon>
        <taxon>Micromonosporaceae</taxon>
        <taxon>Micromonospora</taxon>
    </lineage>
</organism>
<dbReference type="Pfam" id="PF13407">
    <property type="entry name" value="Peripla_BP_4"/>
    <property type="match status" value="1"/>
</dbReference>
<dbReference type="CDD" id="cd01536">
    <property type="entry name" value="PBP1_ABC_sugar_binding-like"/>
    <property type="match status" value="1"/>
</dbReference>
<dbReference type="KEGG" id="mtua:CSH63_21745"/>
<dbReference type="GO" id="GO:0030313">
    <property type="term" value="C:cell envelope"/>
    <property type="evidence" value="ECO:0007669"/>
    <property type="project" value="UniProtKB-SubCell"/>
</dbReference>
<dbReference type="InterPro" id="IPR025997">
    <property type="entry name" value="SBP_2_dom"/>
</dbReference>
<evidence type="ECO:0000313" key="6">
    <source>
        <dbReference type="EMBL" id="AYF30033.1"/>
    </source>
</evidence>
<dbReference type="PROSITE" id="PS51318">
    <property type="entry name" value="TAT"/>
    <property type="match status" value="1"/>
</dbReference>
<feature type="domain" description="Periplasmic binding protein" evidence="5">
    <location>
        <begin position="99"/>
        <end position="365"/>
    </location>
</feature>
<evidence type="ECO:0000256" key="4">
    <source>
        <dbReference type="SAM" id="MobiDB-lite"/>
    </source>
</evidence>
<feature type="compositionally biased region" description="Basic and acidic residues" evidence="4">
    <location>
        <begin position="1"/>
        <end position="11"/>
    </location>
</feature>
<accession>A0A386WPS2</accession>
<name>A0A386WPS2_9ACTN</name>
<dbReference type="EMBL" id="CP024087">
    <property type="protein sequence ID" value="AYF30033.1"/>
    <property type="molecule type" value="Genomic_DNA"/>
</dbReference>
<sequence>MERHRPLDRRLPQLKFPTPPSAMPHRTYKEIVMPNFDGVSRRRLLRTAGVLAGAGVGGSLIAACSPNGKAARSSGGGSASSESFDDAIKKIVNGKEIKVGFTPPVLSENFTQIEHAAWHRMNEYEQRFGCKWVWERQAPVGDFNAVQGTLGIVQSWVSRKFDAIAVCTGANFATVQSLYRDATSKGVKIYQFNQPAELYPEDQLQTVTNVGYDNRWQSGYLAGKYIAEKLKGKGNILQIWGPSGSDWTRGRKIGFDRALAENPGIKVVGQADGGYVRDKGFAAAQDLLTKNRDVNAIYGENEEMALGASQAIDTAGLKHWDGTDGVLTIGADGLVSGYKQIKAGKLTATVDIGGVDQGQNLIEAIFVTAVLGQSVTQIINNPTQVVDKTNVDWHQSYTEWALAAPKKYGA</sequence>
<evidence type="ECO:0000259" key="5">
    <source>
        <dbReference type="Pfam" id="PF13407"/>
    </source>
</evidence>
<protein>
    <recommendedName>
        <fullName evidence="5">Periplasmic binding protein domain-containing protein</fullName>
    </recommendedName>
</protein>
<evidence type="ECO:0000256" key="3">
    <source>
        <dbReference type="ARBA" id="ARBA00022729"/>
    </source>
</evidence>
<dbReference type="InterPro" id="IPR006311">
    <property type="entry name" value="TAT_signal"/>
</dbReference>
<dbReference type="Proteomes" id="UP000267804">
    <property type="component" value="Chromosome"/>
</dbReference>
<reference evidence="6 7" key="1">
    <citation type="submission" date="2017-10" db="EMBL/GenBank/DDBJ databases">
        <title>Integration of genomic and chemical information greatly accelerates assignment of the full stereostructure of myelolactone, a potent inhibitor of myeloma from a marine-derived Micromonospora.</title>
        <authorList>
            <person name="Kim M.C."/>
            <person name="Machado H."/>
            <person name="Jensen P.R."/>
            <person name="Fenical W."/>
        </authorList>
    </citation>
    <scope>NUCLEOTIDE SEQUENCE [LARGE SCALE GENOMIC DNA]</scope>
    <source>
        <strain evidence="6 7">CNY-010</strain>
    </source>
</reference>
<dbReference type="Gene3D" id="3.40.50.2300">
    <property type="match status" value="2"/>
</dbReference>
<dbReference type="GO" id="GO:0030246">
    <property type="term" value="F:carbohydrate binding"/>
    <property type="evidence" value="ECO:0007669"/>
    <property type="project" value="UniProtKB-ARBA"/>
</dbReference>
<keyword evidence="3" id="KW-0732">Signal</keyword>
<evidence type="ECO:0000256" key="1">
    <source>
        <dbReference type="ARBA" id="ARBA00004196"/>
    </source>
</evidence>
<feature type="region of interest" description="Disordered" evidence="4">
    <location>
        <begin position="1"/>
        <end position="23"/>
    </location>
</feature>
<evidence type="ECO:0000313" key="7">
    <source>
        <dbReference type="Proteomes" id="UP000267804"/>
    </source>
</evidence>